<accession>A0A061ESB4</accession>
<protein>
    <submittedName>
        <fullName evidence="2">Uncharacterized protein</fullName>
    </submittedName>
</protein>
<dbReference type="Gramene" id="EOY07950">
    <property type="protein sequence ID" value="EOY07950"/>
    <property type="gene ID" value="TCM_022282"/>
</dbReference>
<evidence type="ECO:0000256" key="1">
    <source>
        <dbReference type="SAM" id="Phobius"/>
    </source>
</evidence>
<dbReference type="EMBL" id="CM001883">
    <property type="protein sequence ID" value="EOY07950.1"/>
    <property type="molecule type" value="Genomic_DNA"/>
</dbReference>
<keyword evidence="1" id="KW-0472">Membrane</keyword>
<evidence type="ECO:0000313" key="2">
    <source>
        <dbReference type="EMBL" id="EOY07950.1"/>
    </source>
</evidence>
<proteinExistence type="predicted"/>
<evidence type="ECO:0000313" key="3">
    <source>
        <dbReference type="Proteomes" id="UP000026915"/>
    </source>
</evidence>
<dbReference type="PANTHER" id="PTHR31061">
    <property type="entry name" value="LD22376P"/>
    <property type="match status" value="1"/>
</dbReference>
<keyword evidence="3" id="KW-1185">Reference proteome</keyword>
<name>A0A061ESB4_THECC</name>
<keyword evidence="1" id="KW-1133">Transmembrane helix</keyword>
<keyword evidence="1" id="KW-0812">Transmembrane</keyword>
<dbReference type="eggNOG" id="KOG4683">
    <property type="taxonomic scope" value="Eukaryota"/>
</dbReference>
<dbReference type="InParanoid" id="A0A061ESB4"/>
<dbReference type="AlphaFoldDB" id="A0A061ESB4"/>
<reference evidence="2 3" key="1">
    <citation type="journal article" date="2013" name="Genome Biol.">
        <title>The genome sequence of the most widely cultivated cacao type and its use to identify candidate genes regulating pod color.</title>
        <authorList>
            <person name="Motamayor J.C."/>
            <person name="Mockaitis K."/>
            <person name="Schmutz J."/>
            <person name="Haiminen N."/>
            <person name="Iii D.L."/>
            <person name="Cornejo O."/>
            <person name="Findley S.D."/>
            <person name="Zheng P."/>
            <person name="Utro F."/>
            <person name="Royaert S."/>
            <person name="Saski C."/>
            <person name="Jenkins J."/>
            <person name="Podicheti R."/>
            <person name="Zhao M."/>
            <person name="Scheffler B.E."/>
            <person name="Stack J.C."/>
            <person name="Feltus F.A."/>
            <person name="Mustiga G.M."/>
            <person name="Amores F."/>
            <person name="Phillips W."/>
            <person name="Marelli J.P."/>
            <person name="May G.D."/>
            <person name="Shapiro H."/>
            <person name="Ma J."/>
            <person name="Bustamante C.D."/>
            <person name="Schnell R.J."/>
            <person name="Main D."/>
            <person name="Gilbert D."/>
            <person name="Parida L."/>
            <person name="Kuhn D.N."/>
        </authorList>
    </citation>
    <scope>NUCLEOTIDE SEQUENCE [LARGE SCALE GENOMIC DNA]</scope>
    <source>
        <strain evidence="3">cv. Matina 1-6</strain>
    </source>
</reference>
<sequence length="246" mass="27443">MSLIKPLVSNLQKILKIKDAVNKITLRTLKLLFWGILLQGGYSHSLADNIDLVYGVGKELIRWCGILQVKCGMRGHLGPACNAVGYMDREILGINHLYKSPVRQRLKIQRLVKFNLSYSLGHHRHPLRACADTFQGPLSKAQTTGINGTWLTFSRLTHAIPINKQLYTISYVCLTAGAAGVVFSGVYILIHVWGLRTPFLFLEWIGMNSMLILCWGHKVYLQHSSVAGTITALTTHLSLGSKLMFS</sequence>
<dbReference type="Proteomes" id="UP000026915">
    <property type="component" value="Chromosome 5"/>
</dbReference>
<feature type="transmembrane region" description="Helical" evidence="1">
    <location>
        <begin position="199"/>
        <end position="216"/>
    </location>
</feature>
<feature type="transmembrane region" description="Helical" evidence="1">
    <location>
        <begin position="171"/>
        <end position="193"/>
    </location>
</feature>
<dbReference type="HOGENOM" id="CLU_1130739_0_0_1"/>
<organism evidence="2 3">
    <name type="scientific">Theobroma cacao</name>
    <name type="common">Cacao</name>
    <name type="synonym">Cocoa</name>
    <dbReference type="NCBI Taxonomy" id="3641"/>
    <lineage>
        <taxon>Eukaryota</taxon>
        <taxon>Viridiplantae</taxon>
        <taxon>Streptophyta</taxon>
        <taxon>Embryophyta</taxon>
        <taxon>Tracheophyta</taxon>
        <taxon>Spermatophyta</taxon>
        <taxon>Magnoliopsida</taxon>
        <taxon>eudicotyledons</taxon>
        <taxon>Gunneridae</taxon>
        <taxon>Pentapetalae</taxon>
        <taxon>rosids</taxon>
        <taxon>malvids</taxon>
        <taxon>Malvales</taxon>
        <taxon>Malvaceae</taxon>
        <taxon>Byttnerioideae</taxon>
        <taxon>Theobroma</taxon>
    </lineage>
</organism>
<dbReference type="PANTHER" id="PTHR31061:SF5">
    <property type="entry name" value="HEPARAN-ALPHA-GLUCOSAMINIDE N-ACETYLTRANSFERASE CATALYTIC DOMAIN-CONTAINING PROTEIN"/>
    <property type="match status" value="1"/>
</dbReference>
<gene>
    <name evidence="2" type="ORF">TCM_022282</name>
</gene>